<dbReference type="Pfam" id="PF00429">
    <property type="entry name" value="TLV_coat"/>
    <property type="match status" value="1"/>
</dbReference>
<evidence type="ECO:0000256" key="12">
    <source>
        <dbReference type="ARBA" id="ARBA00023180"/>
    </source>
</evidence>
<reference evidence="14" key="1">
    <citation type="submission" date="2025-08" db="UniProtKB">
        <authorList>
            <consortium name="Ensembl"/>
        </authorList>
    </citation>
    <scope>IDENTIFICATION</scope>
</reference>
<dbReference type="Gene3D" id="1.10.287.210">
    <property type="match status" value="1"/>
</dbReference>
<keyword evidence="4" id="KW-1032">Host cell membrane</keyword>
<proteinExistence type="predicted"/>
<comment type="subcellular location">
    <subcellularLocation>
        <location evidence="1">Host cell membrane</location>
        <topology evidence="1">Single-pass type I membrane protein</topology>
    </subcellularLocation>
    <subcellularLocation>
        <location evidence="2">Host endomembrane system</location>
        <topology evidence="2">Peripheral membrane protein</topology>
    </subcellularLocation>
    <subcellularLocation>
        <location evidence="3">Virion membrane</location>
        <topology evidence="3">Single-pass type I membrane protein</topology>
    </subcellularLocation>
</comment>
<sequence>MIALNTVLPILWWEHRSTKSTHGTSFANSLTLHRRAIGLISICDKSSKQLPQILCERDASSCSASFGGCLLIGCGNHRNYFKDHVWYLCATEGQCEVINYDSKLGRCDCESWFLILANTGKDWGYSNPTNTIKPSPKSDTSSSIFTTHSPTPSVTDLFAYSSARPTLFTTPAPLLPDLDPLGFHCICSALSFLFPVTSNTTTPPVFMPEEGNYTCLTRINLVYNMSQLLIFRSWSGTCTLVRLTLPLLIMGHHKDPKQMQASRSVQTDFDLTKNSPTYVNAIVANGFESLLFWINPNKNVDRINYVHYNIQWLANLTRDAVAVQNRMSLDMLLAERGGVCSMFGSACCTFIPNNTAPDGSVTRALEGLRILSNEMAEHSEIEDSIDDWFTSTFRKYIISLLLLLLS</sequence>
<dbReference type="Ensembl" id="ENSMMOT00000009002.1">
    <property type="protein sequence ID" value="ENSMMOP00000008844.1"/>
    <property type="gene ID" value="ENSMMOG00000006834.1"/>
</dbReference>
<evidence type="ECO:0000256" key="3">
    <source>
        <dbReference type="ARBA" id="ARBA00004563"/>
    </source>
</evidence>
<dbReference type="InterPro" id="IPR018154">
    <property type="entry name" value="TLV/ENV_coat_polyprotein"/>
</dbReference>
<organism evidence="14 15">
    <name type="scientific">Mola mola</name>
    <name type="common">Ocean sunfish</name>
    <name type="synonym">Tetraodon mola</name>
    <dbReference type="NCBI Taxonomy" id="94237"/>
    <lineage>
        <taxon>Eukaryota</taxon>
        <taxon>Metazoa</taxon>
        <taxon>Chordata</taxon>
        <taxon>Craniata</taxon>
        <taxon>Vertebrata</taxon>
        <taxon>Euteleostomi</taxon>
        <taxon>Actinopterygii</taxon>
        <taxon>Neopterygii</taxon>
        <taxon>Teleostei</taxon>
        <taxon>Neoteleostei</taxon>
        <taxon>Acanthomorphata</taxon>
        <taxon>Eupercaria</taxon>
        <taxon>Tetraodontiformes</taxon>
        <taxon>Molidae</taxon>
        <taxon>Mola</taxon>
    </lineage>
</organism>
<dbReference type="PANTHER" id="PTHR10424:SF81">
    <property type="entry name" value="ERVV2 PROTEIN"/>
    <property type="match status" value="1"/>
</dbReference>
<dbReference type="PANTHER" id="PTHR10424">
    <property type="entry name" value="VIRAL ENVELOPE PROTEIN"/>
    <property type="match status" value="1"/>
</dbReference>
<evidence type="ECO:0000256" key="9">
    <source>
        <dbReference type="ARBA" id="ARBA00023136"/>
    </source>
</evidence>
<keyword evidence="10" id="KW-0564">Palmitate</keyword>
<evidence type="ECO:0000256" key="5">
    <source>
        <dbReference type="ARBA" id="ARBA00022581"/>
    </source>
</evidence>
<evidence type="ECO:0000256" key="7">
    <source>
        <dbReference type="ARBA" id="ARBA00022870"/>
    </source>
</evidence>
<dbReference type="STRING" id="94237.ENSMMOP00000008844"/>
<dbReference type="Proteomes" id="UP000261620">
    <property type="component" value="Unplaced"/>
</dbReference>
<evidence type="ECO:0000256" key="13">
    <source>
        <dbReference type="ARBA" id="ARBA00023288"/>
    </source>
</evidence>
<keyword evidence="11" id="KW-1015">Disulfide bond</keyword>
<evidence type="ECO:0000256" key="6">
    <source>
        <dbReference type="ARBA" id="ARBA00022692"/>
    </source>
</evidence>
<protein>
    <submittedName>
        <fullName evidence="14">Uncharacterized protein</fullName>
    </submittedName>
</protein>
<evidence type="ECO:0000256" key="10">
    <source>
        <dbReference type="ARBA" id="ARBA00023139"/>
    </source>
</evidence>
<evidence type="ECO:0000256" key="2">
    <source>
        <dbReference type="ARBA" id="ARBA00004531"/>
    </source>
</evidence>
<evidence type="ECO:0000313" key="14">
    <source>
        <dbReference type="Ensembl" id="ENSMMOP00000008844.1"/>
    </source>
</evidence>
<evidence type="ECO:0000313" key="15">
    <source>
        <dbReference type="Proteomes" id="UP000261620"/>
    </source>
</evidence>
<keyword evidence="9" id="KW-0472">Membrane</keyword>
<accession>A0A3Q3WJ62</accession>
<evidence type="ECO:0000256" key="1">
    <source>
        <dbReference type="ARBA" id="ARBA00004402"/>
    </source>
</evidence>
<evidence type="ECO:0000256" key="4">
    <source>
        <dbReference type="ARBA" id="ARBA00022511"/>
    </source>
</evidence>
<keyword evidence="8" id="KW-1133">Transmembrane helix</keyword>
<keyword evidence="7" id="KW-1043">Host membrane</keyword>
<keyword evidence="6" id="KW-0812">Transmembrane</keyword>
<dbReference type="AlphaFoldDB" id="A0A3Q3WJ62"/>
<name>A0A3Q3WJ62_MOLML</name>
<keyword evidence="13" id="KW-0449">Lipoprotein</keyword>
<evidence type="ECO:0000256" key="8">
    <source>
        <dbReference type="ARBA" id="ARBA00022989"/>
    </source>
</evidence>
<reference evidence="14" key="2">
    <citation type="submission" date="2025-09" db="UniProtKB">
        <authorList>
            <consortium name="Ensembl"/>
        </authorList>
    </citation>
    <scope>IDENTIFICATION</scope>
</reference>
<keyword evidence="12" id="KW-0325">Glycoprotein</keyword>
<keyword evidence="15" id="KW-1185">Reference proteome</keyword>
<keyword evidence="5" id="KW-0945">Host-virus interaction</keyword>
<dbReference type="SUPFAM" id="SSF58069">
    <property type="entry name" value="Virus ectodomain"/>
    <property type="match status" value="1"/>
</dbReference>
<evidence type="ECO:0000256" key="11">
    <source>
        <dbReference type="ARBA" id="ARBA00023157"/>
    </source>
</evidence>